<protein>
    <submittedName>
        <fullName evidence="2">Uncharacterized protein</fullName>
    </submittedName>
</protein>
<feature type="compositionally biased region" description="Polar residues" evidence="1">
    <location>
        <begin position="95"/>
        <end position="108"/>
    </location>
</feature>
<organism evidence="2 3">
    <name type="scientific">Pseudomonas luteola</name>
    <dbReference type="NCBI Taxonomy" id="47886"/>
    <lineage>
        <taxon>Bacteria</taxon>
        <taxon>Pseudomonadati</taxon>
        <taxon>Pseudomonadota</taxon>
        <taxon>Gammaproteobacteria</taxon>
        <taxon>Pseudomonadales</taxon>
        <taxon>Pseudomonadaceae</taxon>
        <taxon>Pseudomonas</taxon>
    </lineage>
</organism>
<sequence>MTLAGLVKQEITVATEITAASVSHPRKKNKKTNAITRFSHMAGRGISNLWMNLSKQSGEGAVTLDTVDHPRSRGGIGCARSARADKGVRIEQKGQPVQAQGQRQLGKR</sequence>
<reference evidence="2 3" key="1">
    <citation type="submission" date="2018-06" db="EMBL/GenBank/DDBJ databases">
        <authorList>
            <consortium name="Pathogen Informatics"/>
            <person name="Doyle S."/>
        </authorList>
    </citation>
    <scope>NUCLEOTIDE SEQUENCE [LARGE SCALE GENOMIC DNA]</scope>
    <source>
        <strain evidence="2 3">NCTC11842</strain>
    </source>
</reference>
<gene>
    <name evidence="2" type="ORF">NCTC11842_05776</name>
</gene>
<evidence type="ECO:0000313" key="3">
    <source>
        <dbReference type="Proteomes" id="UP000250443"/>
    </source>
</evidence>
<evidence type="ECO:0000256" key="1">
    <source>
        <dbReference type="SAM" id="MobiDB-lite"/>
    </source>
</evidence>
<evidence type="ECO:0000313" key="2">
    <source>
        <dbReference type="EMBL" id="SPZ16736.1"/>
    </source>
</evidence>
<dbReference type="EMBL" id="UAUF01000016">
    <property type="protein sequence ID" value="SPZ16736.1"/>
    <property type="molecule type" value="Genomic_DNA"/>
</dbReference>
<name>A0A2X2DGY7_PSELU</name>
<dbReference type="Proteomes" id="UP000250443">
    <property type="component" value="Unassembled WGS sequence"/>
</dbReference>
<proteinExistence type="predicted"/>
<dbReference type="AlphaFoldDB" id="A0A2X2DGY7"/>
<accession>A0A2X2DGY7</accession>
<feature type="region of interest" description="Disordered" evidence="1">
    <location>
        <begin position="85"/>
        <end position="108"/>
    </location>
</feature>